<evidence type="ECO:0008006" key="4">
    <source>
        <dbReference type="Google" id="ProtNLM"/>
    </source>
</evidence>
<comment type="caution">
    <text evidence="2">The sequence shown here is derived from an EMBL/GenBank/DDBJ whole genome shotgun (WGS) entry which is preliminary data.</text>
</comment>
<proteinExistence type="predicted"/>
<dbReference type="PROSITE" id="PS51257">
    <property type="entry name" value="PROKAR_LIPOPROTEIN"/>
    <property type="match status" value="1"/>
</dbReference>
<sequence length="153" mass="16915">MKKRYTTAFCLLIYSLTFIVGCTNDSPTPSADISQLQGQYTTNGLLDPSCVFISDASQLPSLTITRQPDGTFRLVRTDYIPSKSTNTLDGASVNITPDTTFILHDGKQIGKLFMSTFPDFNSPKSRDITAARLSVMYSDPTAQKFLGYSGYRR</sequence>
<dbReference type="Proteomes" id="UP000598271">
    <property type="component" value="Unassembled WGS sequence"/>
</dbReference>
<dbReference type="AlphaFoldDB" id="A0A8J3GBE4"/>
<protein>
    <recommendedName>
        <fullName evidence="4">Lipoprotein</fullName>
    </recommendedName>
</protein>
<keyword evidence="1" id="KW-0732">Signal</keyword>
<keyword evidence="3" id="KW-1185">Reference proteome</keyword>
<feature type="chain" id="PRO_5035256518" description="Lipoprotein" evidence="1">
    <location>
        <begin position="21"/>
        <end position="153"/>
    </location>
</feature>
<evidence type="ECO:0000313" key="2">
    <source>
        <dbReference type="EMBL" id="GHB81118.1"/>
    </source>
</evidence>
<feature type="signal peptide" evidence="1">
    <location>
        <begin position="1"/>
        <end position="20"/>
    </location>
</feature>
<gene>
    <name evidence="2" type="ORF">GCM10007390_39780</name>
</gene>
<evidence type="ECO:0000256" key="1">
    <source>
        <dbReference type="SAM" id="SignalP"/>
    </source>
</evidence>
<dbReference type="EMBL" id="BMXF01000004">
    <property type="protein sequence ID" value="GHB81118.1"/>
    <property type="molecule type" value="Genomic_DNA"/>
</dbReference>
<organism evidence="2 3">
    <name type="scientific">Persicitalea jodogahamensis</name>
    <dbReference type="NCBI Taxonomy" id="402147"/>
    <lineage>
        <taxon>Bacteria</taxon>
        <taxon>Pseudomonadati</taxon>
        <taxon>Bacteroidota</taxon>
        <taxon>Cytophagia</taxon>
        <taxon>Cytophagales</taxon>
        <taxon>Spirosomataceae</taxon>
        <taxon>Persicitalea</taxon>
    </lineage>
</organism>
<dbReference type="RefSeq" id="WP_189566487.1">
    <property type="nucleotide sequence ID" value="NZ_BMXF01000004.1"/>
</dbReference>
<evidence type="ECO:0000313" key="3">
    <source>
        <dbReference type="Proteomes" id="UP000598271"/>
    </source>
</evidence>
<reference evidence="2 3" key="1">
    <citation type="journal article" date="2014" name="Int. J. Syst. Evol. Microbiol.">
        <title>Complete genome sequence of Corynebacterium casei LMG S-19264T (=DSM 44701T), isolated from a smear-ripened cheese.</title>
        <authorList>
            <consortium name="US DOE Joint Genome Institute (JGI-PGF)"/>
            <person name="Walter F."/>
            <person name="Albersmeier A."/>
            <person name="Kalinowski J."/>
            <person name="Ruckert C."/>
        </authorList>
    </citation>
    <scope>NUCLEOTIDE SEQUENCE [LARGE SCALE GENOMIC DNA]</scope>
    <source>
        <strain evidence="2 3">KCTC 12866</strain>
    </source>
</reference>
<name>A0A8J3GBE4_9BACT</name>
<accession>A0A8J3GBE4</accession>